<dbReference type="EMBL" id="CAJNBJ010000020">
    <property type="protein sequence ID" value="CAE6794391.1"/>
    <property type="molecule type" value="Genomic_DNA"/>
</dbReference>
<evidence type="ECO:0000256" key="1">
    <source>
        <dbReference type="SAM" id="MobiDB-lite"/>
    </source>
</evidence>
<protein>
    <submittedName>
        <fullName evidence="2">Uncharacterized protein</fullName>
    </submittedName>
</protein>
<organism evidence="2 3">
    <name type="scientific">Nitrospira defluvii</name>
    <dbReference type="NCBI Taxonomy" id="330214"/>
    <lineage>
        <taxon>Bacteria</taxon>
        <taxon>Pseudomonadati</taxon>
        <taxon>Nitrospirota</taxon>
        <taxon>Nitrospiria</taxon>
        <taxon>Nitrospirales</taxon>
        <taxon>Nitrospiraceae</taxon>
        <taxon>Nitrospira</taxon>
    </lineage>
</organism>
<dbReference type="Proteomes" id="UP000675880">
    <property type="component" value="Unassembled WGS sequence"/>
</dbReference>
<gene>
    <name evidence="2" type="ORF">NSPZN2_70019</name>
</gene>
<dbReference type="RefSeq" id="WP_213044001.1">
    <property type="nucleotide sequence ID" value="NZ_CAJNBJ010000020.1"/>
</dbReference>
<evidence type="ECO:0000313" key="3">
    <source>
        <dbReference type="Proteomes" id="UP000675880"/>
    </source>
</evidence>
<feature type="region of interest" description="Disordered" evidence="1">
    <location>
        <begin position="640"/>
        <end position="662"/>
    </location>
</feature>
<reference evidence="2 3" key="1">
    <citation type="submission" date="2021-02" db="EMBL/GenBank/DDBJ databases">
        <authorList>
            <person name="Han P."/>
        </authorList>
    </citation>
    <scope>NUCLEOTIDE SEQUENCE [LARGE SCALE GENOMIC DNA]</scope>
    <source>
        <strain evidence="2">Candidatus Nitrospira sp. ZN2</strain>
    </source>
</reference>
<name>A0ABM8S8H0_9BACT</name>
<accession>A0ABM8S8H0</accession>
<proteinExistence type="predicted"/>
<keyword evidence="3" id="KW-1185">Reference proteome</keyword>
<feature type="compositionally biased region" description="Basic and acidic residues" evidence="1">
    <location>
        <begin position="647"/>
        <end position="662"/>
    </location>
</feature>
<sequence>MPRNVAPVCDIDWARYFSLPVAVPPSGITAAERVQYAGALDVTATTPISTHGRYFKDPPAAEVRGVGAASRVLLPRHGRDLVPASRETLSAATMNERMTLLGTTAFQPAAPAPGSVSAVDAKLQDKVPTDPRALSFSPMPIPRLGVDSVEMYFETKPVPWLPATLAINQLGILDINGMPSAAVPELLLTTSKTSLGELDRLLLRSPVSGRFRFDPYYLYRWSGATTLEVIGPSSTGRLLIEQPPLSTARSVEGTHTLLFEARTFAFDHVSRADVSEFVHALLAFQLRHLEALNAAHKNEAGAEARLAIPGSSPEVMGWVVAGVSRMLRAWTAFLSVAVLRWRIEDITAAEAIPATWTATLKKGEPKASDAAALILIATQVIGSANLLESLMFFSRNVYARRLAGYSWTEVLALNGQNAARFPVPSDQPPFTANDAVAKAAKEQHQRLRLIEDPNQRWVACWAGAPLGRPAPVYASAAPGTAFPVDGVTTYELEALHAGDLAAAVFGVAAPAPASKPTAGRAGDLSAYTGKQVGHACWFTAGTIATNPLHTTTDWLLELTRGTHFTNVEEPFVDLMSLVDKADPRFRGHPLVAPLRADQHEKAVHLRRQMDAAGMEVLGIASLGWWDSKVGFTKVGTKWHHLNADGTDNDKDPSPRKPYNDDQTHPAALSGVLSFDDLIFGSPTGFDTFDIESAWLATERMRVSPDRALPLPVVLALMEREGVKQFAAINRRVRYTRTEGATLLWEALRRADIAPVARLRATYPGPDVQMAREAWLSYPYGLDHYATPNTDDGVDGRTVLPADAVIGMSEGLSGAVKAGVIALDPDESVGRYISSRVFGTFVPSPAPIGPRGTPRIWKLHRRMHWAGISLMVAYFREIEAGILGNTSAFVNGAWTRNASWVAPPPDLTGKTPADTEWKDYLSYYGMVYIGYNGGPSTWADTIKTAETAMVGSPLQYRDFLLFKHRRDRVVIGNMVRFVIGLDAFLRLRYLDNEAPQNFAAASADTTAAATRTVAKWGV</sequence>
<comment type="caution">
    <text evidence="2">The sequence shown here is derived from an EMBL/GenBank/DDBJ whole genome shotgun (WGS) entry which is preliminary data.</text>
</comment>
<evidence type="ECO:0000313" key="2">
    <source>
        <dbReference type="EMBL" id="CAE6794391.1"/>
    </source>
</evidence>